<reference evidence="2 3" key="1">
    <citation type="submission" date="2014-01" db="EMBL/GenBank/DDBJ databases">
        <authorList>
            <consortium name="DOE Joint Genome Institute"/>
            <person name="Anderson I."/>
            <person name="Huntemann M."/>
            <person name="Han J."/>
            <person name="Chen A."/>
            <person name="Kyrpides N."/>
            <person name="Mavromatis K."/>
            <person name="Markowitz V."/>
            <person name="Palaniappan K."/>
            <person name="Ivanova N."/>
            <person name="Schaumberg A."/>
            <person name="Pati A."/>
            <person name="Liolios K."/>
            <person name="Nordberg H.P."/>
            <person name="Cantor M.N."/>
            <person name="Hua S.X."/>
            <person name="Woyke T."/>
        </authorList>
    </citation>
    <scope>NUCLEOTIDE SEQUENCE [LARGE SCALE GENOMIC DNA]</scope>
    <source>
        <strain evidence="2 3">XH-48</strain>
    </source>
</reference>
<keyword evidence="3" id="KW-1185">Reference proteome</keyword>
<sequence>MSRQVAAREANESAGGDEELWPELKGVGGLEEVGDGESNGVRRAAPLPIRARWGLRGRQVISFYPKSTTEDV</sequence>
<organism evidence="2 3">
    <name type="scientific">Halostagnicola larsenii XH-48</name>
    <dbReference type="NCBI Taxonomy" id="797299"/>
    <lineage>
        <taxon>Archaea</taxon>
        <taxon>Methanobacteriati</taxon>
        <taxon>Methanobacteriota</taxon>
        <taxon>Stenosarchaea group</taxon>
        <taxon>Halobacteria</taxon>
        <taxon>Halobacteriales</taxon>
        <taxon>Natrialbaceae</taxon>
        <taxon>Halostagnicola</taxon>
    </lineage>
</organism>
<dbReference type="HOGENOM" id="CLU_2712666_0_0_2"/>
<proteinExistence type="predicted"/>
<evidence type="ECO:0000313" key="2">
    <source>
        <dbReference type="EMBL" id="AHG00762.1"/>
    </source>
</evidence>
<dbReference type="Proteomes" id="UP000019024">
    <property type="component" value="Chromosome"/>
</dbReference>
<protein>
    <submittedName>
        <fullName evidence="2">Uncharacterized protein</fullName>
    </submittedName>
</protein>
<dbReference type="RefSeq" id="WP_049951724.1">
    <property type="nucleotide sequence ID" value="NZ_CP007055.1"/>
</dbReference>
<dbReference type="GeneID" id="25144107"/>
<name>W0JTY2_9EURY</name>
<evidence type="ECO:0000256" key="1">
    <source>
        <dbReference type="SAM" id="MobiDB-lite"/>
    </source>
</evidence>
<dbReference type="EMBL" id="CP007055">
    <property type="protein sequence ID" value="AHG00762.1"/>
    <property type="molecule type" value="Genomic_DNA"/>
</dbReference>
<gene>
    <name evidence="2" type="ORF">HALLA_06320</name>
</gene>
<dbReference type="KEGG" id="hlr:HALLA_06320"/>
<feature type="region of interest" description="Disordered" evidence="1">
    <location>
        <begin position="1"/>
        <end position="43"/>
    </location>
</feature>
<accession>W0JTY2</accession>
<evidence type="ECO:0000313" key="3">
    <source>
        <dbReference type="Proteomes" id="UP000019024"/>
    </source>
</evidence>
<dbReference type="AlphaFoldDB" id="W0JTY2"/>